<feature type="domain" description="Cupin type-1" evidence="6">
    <location>
        <begin position="350"/>
        <end position="499"/>
    </location>
</feature>
<comment type="similarity">
    <text evidence="1">Belongs to the 11S seed storage protein (globulins) family.</text>
</comment>
<sequence>MTNPILHFYKSPRSFHFQSPLLTTAITSMANSLLLLSLSLSFLFLFHGCVAQLELQQQRYWQSLQQFQQHRLRAKTECQVQQLTARQPSYRLESEAGLTEFWDANNEEFQCAGIEFVRHTIQPRGLLLPYYTNAPQLVYIVQGHGIQGTVIPGCAETYESESGFGSTGEEEGRQRTDRHQKLRRFRRGDVLALREGVTHWAYNDGDTPIISVAIRDVANEANQLDLKFRKFFLAGNPETAQRQGQQEREQGPRGEGRRGQDERQERNNIFSGFNEEFLAESFNIDPQLVRRLQSKEDNRGIIVRAERPLRLVLPEYGQEEQERQREQGRRGGGGYADGLEETICSLKIRQNLEHSAATHSYNPRGGRISTINSQTLPILSQLRLSAEKGVLYRNGITAPHWSTNSHSALYVTRGSARIQVVGHKGRSVLNEEVNEGQLVVVPQNFALAIRASEQGFEYVTFRTNDNAMKSELAGRLSAIRAMPDEVVMNAFGVSREDARNLKYNRDEATVFSPAGRSGGYA</sequence>
<gene>
    <name evidence="7" type="ORF">Sradi_1632100</name>
</gene>
<dbReference type="EMBL" id="JACGWJ010000006">
    <property type="protein sequence ID" value="KAL0414304.1"/>
    <property type="molecule type" value="Genomic_DNA"/>
</dbReference>
<evidence type="ECO:0000256" key="5">
    <source>
        <dbReference type="SAM" id="MobiDB-lite"/>
    </source>
</evidence>
<keyword evidence="4" id="KW-1015">Disulfide bond</keyword>
<dbReference type="PANTHER" id="PTHR31189">
    <property type="entry name" value="OS03G0336100 PROTEIN-RELATED"/>
    <property type="match status" value="1"/>
</dbReference>
<dbReference type="PANTHER" id="PTHR31189:SF76">
    <property type="entry name" value="11S GLOBULIN SUBUNIT BETA-LIKE"/>
    <property type="match status" value="1"/>
</dbReference>
<evidence type="ECO:0000256" key="2">
    <source>
        <dbReference type="ARBA" id="ARBA00022761"/>
    </source>
</evidence>
<keyword evidence="2" id="KW-0758">Storage protein</keyword>
<keyword evidence="3" id="KW-0708">Seed storage protein</keyword>
<feature type="compositionally biased region" description="Basic and acidic residues" evidence="5">
    <location>
        <begin position="320"/>
        <end position="329"/>
    </location>
</feature>
<dbReference type="InterPro" id="IPR011051">
    <property type="entry name" value="RmlC_Cupin_sf"/>
</dbReference>
<reference evidence="7" key="1">
    <citation type="submission" date="2020-06" db="EMBL/GenBank/DDBJ databases">
        <authorList>
            <person name="Li T."/>
            <person name="Hu X."/>
            <person name="Zhang T."/>
            <person name="Song X."/>
            <person name="Zhang H."/>
            <person name="Dai N."/>
            <person name="Sheng W."/>
            <person name="Hou X."/>
            <person name="Wei L."/>
        </authorList>
    </citation>
    <scope>NUCLEOTIDE SEQUENCE</scope>
    <source>
        <strain evidence="7">G02</strain>
        <tissue evidence="7">Leaf</tissue>
    </source>
</reference>
<evidence type="ECO:0000259" key="6">
    <source>
        <dbReference type="SMART" id="SM00835"/>
    </source>
</evidence>
<dbReference type="FunFam" id="2.60.120.10:FF:000073">
    <property type="entry name" value="Glycinin G1"/>
    <property type="match status" value="1"/>
</dbReference>
<reference evidence="7" key="2">
    <citation type="journal article" date="2024" name="Plant">
        <title>Genomic evolution and insights into agronomic trait innovations of Sesamum species.</title>
        <authorList>
            <person name="Miao H."/>
            <person name="Wang L."/>
            <person name="Qu L."/>
            <person name="Liu H."/>
            <person name="Sun Y."/>
            <person name="Le M."/>
            <person name="Wang Q."/>
            <person name="Wei S."/>
            <person name="Zheng Y."/>
            <person name="Lin W."/>
            <person name="Duan Y."/>
            <person name="Cao H."/>
            <person name="Xiong S."/>
            <person name="Wang X."/>
            <person name="Wei L."/>
            <person name="Li C."/>
            <person name="Ma Q."/>
            <person name="Ju M."/>
            <person name="Zhao R."/>
            <person name="Li G."/>
            <person name="Mu C."/>
            <person name="Tian Q."/>
            <person name="Mei H."/>
            <person name="Zhang T."/>
            <person name="Gao T."/>
            <person name="Zhang H."/>
        </authorList>
    </citation>
    <scope>NUCLEOTIDE SEQUENCE</scope>
    <source>
        <strain evidence="7">G02</strain>
    </source>
</reference>
<dbReference type="InterPro" id="IPR014710">
    <property type="entry name" value="RmlC-like_jellyroll"/>
</dbReference>
<comment type="caution">
    <text evidence="7">The sequence shown here is derived from an EMBL/GenBank/DDBJ whole genome shotgun (WGS) entry which is preliminary data.</text>
</comment>
<feature type="domain" description="Cupin type-1" evidence="6">
    <location>
        <begin position="81"/>
        <end position="290"/>
    </location>
</feature>
<feature type="region of interest" description="Disordered" evidence="5">
    <location>
        <begin position="237"/>
        <end position="266"/>
    </location>
</feature>
<evidence type="ECO:0000256" key="3">
    <source>
        <dbReference type="ARBA" id="ARBA00023129"/>
    </source>
</evidence>
<evidence type="ECO:0000256" key="1">
    <source>
        <dbReference type="ARBA" id="ARBA00007178"/>
    </source>
</evidence>
<dbReference type="InterPro" id="IPR006045">
    <property type="entry name" value="Cupin_1"/>
</dbReference>
<evidence type="ECO:0000313" key="7">
    <source>
        <dbReference type="EMBL" id="KAL0414304.1"/>
    </source>
</evidence>
<dbReference type="SUPFAM" id="SSF51182">
    <property type="entry name" value="RmlC-like cupins"/>
    <property type="match status" value="1"/>
</dbReference>
<dbReference type="AlphaFoldDB" id="A0AAW2UBM7"/>
<dbReference type="Pfam" id="PF00190">
    <property type="entry name" value="Cupin_1"/>
    <property type="match status" value="2"/>
</dbReference>
<feature type="region of interest" description="Disordered" evidence="5">
    <location>
        <begin position="316"/>
        <end position="335"/>
    </location>
</feature>
<dbReference type="CDD" id="cd02243">
    <property type="entry name" value="cupin_11S_legumin_C"/>
    <property type="match status" value="1"/>
</dbReference>
<dbReference type="InterPro" id="IPR006044">
    <property type="entry name" value="11S_seedstore_pln"/>
</dbReference>
<accession>A0AAW2UBM7</accession>
<dbReference type="CDD" id="cd02242">
    <property type="entry name" value="cupin_11S_legumin_N"/>
    <property type="match status" value="1"/>
</dbReference>
<dbReference type="GO" id="GO:0045735">
    <property type="term" value="F:nutrient reservoir activity"/>
    <property type="evidence" value="ECO:0007669"/>
    <property type="project" value="UniProtKB-KW"/>
</dbReference>
<proteinExistence type="inferred from homology"/>
<name>A0AAW2UBM7_SESRA</name>
<dbReference type="PRINTS" id="PR00439">
    <property type="entry name" value="11SGLOBULIN"/>
</dbReference>
<feature type="compositionally biased region" description="Basic and acidic residues" evidence="5">
    <location>
        <begin position="245"/>
        <end position="266"/>
    </location>
</feature>
<organism evidence="7">
    <name type="scientific">Sesamum radiatum</name>
    <name type="common">Black benniseed</name>
    <dbReference type="NCBI Taxonomy" id="300843"/>
    <lineage>
        <taxon>Eukaryota</taxon>
        <taxon>Viridiplantae</taxon>
        <taxon>Streptophyta</taxon>
        <taxon>Embryophyta</taxon>
        <taxon>Tracheophyta</taxon>
        <taxon>Spermatophyta</taxon>
        <taxon>Magnoliopsida</taxon>
        <taxon>eudicotyledons</taxon>
        <taxon>Gunneridae</taxon>
        <taxon>Pentapetalae</taxon>
        <taxon>asterids</taxon>
        <taxon>lamiids</taxon>
        <taxon>Lamiales</taxon>
        <taxon>Pedaliaceae</taxon>
        <taxon>Sesamum</taxon>
    </lineage>
</organism>
<dbReference type="Gene3D" id="2.60.120.10">
    <property type="entry name" value="Jelly Rolls"/>
    <property type="match status" value="2"/>
</dbReference>
<evidence type="ECO:0000256" key="4">
    <source>
        <dbReference type="ARBA" id="ARBA00023157"/>
    </source>
</evidence>
<dbReference type="InterPro" id="IPR050253">
    <property type="entry name" value="Seed_Storage-Functional"/>
</dbReference>
<protein>
    <submittedName>
        <fullName evidence="7">11S globulin seed storage protein Jug r 4</fullName>
    </submittedName>
</protein>
<dbReference type="SMART" id="SM00835">
    <property type="entry name" value="Cupin_1"/>
    <property type="match status" value="2"/>
</dbReference>